<feature type="compositionally biased region" description="Low complexity" evidence="6">
    <location>
        <begin position="1"/>
        <end position="15"/>
    </location>
</feature>
<keyword evidence="10" id="KW-1185">Reference proteome</keyword>
<sequence>MTATDAATGTAPPAHAGDRAADVPGPLARLAAVGRAELTLLWRSKLVLFGALVTPAGFAFATRSAVAEMDLSDTGLTAATVVLPSAVVFALLFVVYANLVIVYVARREELVLKRLRTGLLDDRELLAGAALPALCVALAQCLVLAVTVGLAMDAPAPQAPLAAVLGVLLGMAMLTVLAAATAAATKSAESAQLTSMPLLLVSMFGSGLFVPFEVLPDSLAEVARRLPLSPVVELVRGGWTGELGAGGTVEALAVAVAWTAAGAWAVRRWFRWEPRG</sequence>
<evidence type="ECO:0000256" key="3">
    <source>
        <dbReference type="ARBA" id="ARBA00022989"/>
    </source>
</evidence>
<feature type="transmembrane region" description="Helical" evidence="7">
    <location>
        <begin position="243"/>
        <end position="266"/>
    </location>
</feature>
<keyword evidence="2 7" id="KW-0812">Transmembrane</keyword>
<proteinExistence type="predicted"/>
<evidence type="ECO:0000256" key="4">
    <source>
        <dbReference type="ARBA" id="ARBA00023136"/>
    </source>
</evidence>
<feature type="domain" description="ABC-2 type transporter transmembrane" evidence="8">
    <location>
        <begin position="32"/>
        <end position="237"/>
    </location>
</feature>
<dbReference type="EMBL" id="BAAAPF010000117">
    <property type="protein sequence ID" value="GAA2128664.1"/>
    <property type="molecule type" value="Genomic_DNA"/>
</dbReference>
<comment type="caution">
    <text evidence="9">The sequence shown here is derived from an EMBL/GenBank/DDBJ whole genome shotgun (WGS) entry which is preliminary data.</text>
</comment>
<evidence type="ECO:0000256" key="1">
    <source>
        <dbReference type="ARBA" id="ARBA00004141"/>
    </source>
</evidence>
<accession>A0ABN2YKE7</accession>
<evidence type="ECO:0000256" key="5">
    <source>
        <dbReference type="ARBA" id="ARBA00023251"/>
    </source>
</evidence>
<evidence type="ECO:0000259" key="8">
    <source>
        <dbReference type="Pfam" id="PF01061"/>
    </source>
</evidence>
<evidence type="ECO:0000256" key="6">
    <source>
        <dbReference type="SAM" id="MobiDB-lite"/>
    </source>
</evidence>
<evidence type="ECO:0000256" key="2">
    <source>
        <dbReference type="ARBA" id="ARBA00022692"/>
    </source>
</evidence>
<dbReference type="PIRSF" id="PIRSF006648">
    <property type="entry name" value="DrrB"/>
    <property type="match status" value="1"/>
</dbReference>
<evidence type="ECO:0000313" key="9">
    <source>
        <dbReference type="EMBL" id="GAA2128664.1"/>
    </source>
</evidence>
<comment type="subcellular location">
    <subcellularLocation>
        <location evidence="1">Membrane</location>
        <topology evidence="1">Multi-pass membrane protein</topology>
    </subcellularLocation>
</comment>
<keyword evidence="4 7" id="KW-0472">Membrane</keyword>
<dbReference type="InterPro" id="IPR000412">
    <property type="entry name" value="ABC_2_transport"/>
</dbReference>
<feature type="transmembrane region" description="Helical" evidence="7">
    <location>
        <begin position="125"/>
        <end position="150"/>
    </location>
</feature>
<dbReference type="InterPro" id="IPR013525">
    <property type="entry name" value="ABC2_TM"/>
</dbReference>
<feature type="transmembrane region" description="Helical" evidence="7">
    <location>
        <begin position="196"/>
        <end position="215"/>
    </location>
</feature>
<dbReference type="PANTHER" id="PTHR43027">
    <property type="entry name" value="DOXORUBICIN RESISTANCE ABC TRANSPORTER PERMEASE PROTEIN DRRC-RELATED"/>
    <property type="match status" value="1"/>
</dbReference>
<dbReference type="InterPro" id="IPR052902">
    <property type="entry name" value="ABC-2_transporter"/>
</dbReference>
<organism evidence="9 10">
    <name type="scientific">Streptomyces synnematoformans</name>
    <dbReference type="NCBI Taxonomy" id="415721"/>
    <lineage>
        <taxon>Bacteria</taxon>
        <taxon>Bacillati</taxon>
        <taxon>Actinomycetota</taxon>
        <taxon>Actinomycetes</taxon>
        <taxon>Kitasatosporales</taxon>
        <taxon>Streptomycetaceae</taxon>
        <taxon>Streptomyces</taxon>
    </lineage>
</organism>
<feature type="transmembrane region" description="Helical" evidence="7">
    <location>
        <begin position="162"/>
        <end position="184"/>
    </location>
</feature>
<feature type="transmembrane region" description="Helical" evidence="7">
    <location>
        <begin position="86"/>
        <end position="105"/>
    </location>
</feature>
<gene>
    <name evidence="9" type="ORF">GCM10009802_36100</name>
</gene>
<evidence type="ECO:0000313" key="10">
    <source>
        <dbReference type="Proteomes" id="UP001500443"/>
    </source>
</evidence>
<protein>
    <submittedName>
        <fullName evidence="9">ABC transporter permease</fullName>
    </submittedName>
</protein>
<reference evidence="10" key="1">
    <citation type="journal article" date="2019" name="Int. J. Syst. Evol. Microbiol.">
        <title>The Global Catalogue of Microorganisms (GCM) 10K type strain sequencing project: providing services to taxonomists for standard genome sequencing and annotation.</title>
        <authorList>
            <consortium name="The Broad Institute Genomics Platform"/>
            <consortium name="The Broad Institute Genome Sequencing Center for Infectious Disease"/>
            <person name="Wu L."/>
            <person name="Ma J."/>
        </authorList>
    </citation>
    <scope>NUCLEOTIDE SEQUENCE [LARGE SCALE GENOMIC DNA]</scope>
    <source>
        <strain evidence="10">JCM 15481</strain>
    </source>
</reference>
<feature type="transmembrane region" description="Helical" evidence="7">
    <location>
        <begin position="46"/>
        <end position="66"/>
    </location>
</feature>
<dbReference type="Proteomes" id="UP001500443">
    <property type="component" value="Unassembled WGS sequence"/>
</dbReference>
<keyword evidence="5" id="KW-0046">Antibiotic resistance</keyword>
<keyword evidence="3 7" id="KW-1133">Transmembrane helix</keyword>
<name>A0ABN2YKE7_9ACTN</name>
<feature type="region of interest" description="Disordered" evidence="6">
    <location>
        <begin position="1"/>
        <end position="20"/>
    </location>
</feature>
<dbReference type="RefSeq" id="WP_344291024.1">
    <property type="nucleotide sequence ID" value="NZ_BAAAPF010000117.1"/>
</dbReference>
<dbReference type="PANTHER" id="PTHR43027:SF2">
    <property type="entry name" value="TRANSPORT PERMEASE PROTEIN"/>
    <property type="match status" value="1"/>
</dbReference>
<evidence type="ECO:0000256" key="7">
    <source>
        <dbReference type="SAM" id="Phobius"/>
    </source>
</evidence>
<dbReference type="Pfam" id="PF01061">
    <property type="entry name" value="ABC2_membrane"/>
    <property type="match status" value="1"/>
</dbReference>